<dbReference type="Gene3D" id="3.40.50.2020">
    <property type="match status" value="1"/>
</dbReference>
<dbReference type="OrthoDB" id="106623at2759"/>
<feature type="compositionally biased region" description="Acidic residues" evidence="4">
    <location>
        <begin position="378"/>
        <end position="393"/>
    </location>
</feature>
<dbReference type="AlphaFoldDB" id="A0A7I8XGC5"/>
<evidence type="ECO:0000256" key="4">
    <source>
        <dbReference type="SAM" id="MobiDB-lite"/>
    </source>
</evidence>
<protein>
    <submittedName>
        <fullName evidence="7">(pine wood nematode) hypothetical protein</fullName>
    </submittedName>
</protein>
<dbReference type="Proteomes" id="UP000659654">
    <property type="component" value="Unassembled WGS sequence"/>
</dbReference>
<dbReference type="PANTHER" id="PTHR15367">
    <property type="entry name" value="DNA-DIRECTED RNA POLYMERASE III"/>
    <property type="match status" value="1"/>
</dbReference>
<reference evidence="7" key="1">
    <citation type="submission" date="2020-09" db="EMBL/GenBank/DDBJ databases">
        <authorList>
            <person name="Kikuchi T."/>
        </authorList>
    </citation>
    <scope>NUCLEOTIDE SEQUENCE</scope>
    <source>
        <strain evidence="7">Ka4C1</strain>
    </source>
</reference>
<keyword evidence="5" id="KW-1133">Transmembrane helix</keyword>
<feature type="compositionally biased region" description="Acidic residues" evidence="4">
    <location>
        <begin position="404"/>
        <end position="418"/>
    </location>
</feature>
<dbReference type="PANTHER" id="PTHR15367:SF2">
    <property type="entry name" value="DNA-DIRECTED RNA POLYMERASE III SUBUNIT"/>
    <property type="match status" value="1"/>
</dbReference>
<comment type="similarity">
    <text evidence="2">Belongs to the eukaryotic RPC7 RNA polymerase subunit family.</text>
</comment>
<dbReference type="CDD" id="cd06223">
    <property type="entry name" value="PRTases_typeI"/>
    <property type="match status" value="1"/>
</dbReference>
<name>A0A7I8XGC5_BURXY</name>
<feature type="compositionally biased region" description="Acidic residues" evidence="4">
    <location>
        <begin position="358"/>
        <end position="371"/>
    </location>
</feature>
<dbReference type="SUPFAM" id="SSF53271">
    <property type="entry name" value="PRTase-like"/>
    <property type="match status" value="1"/>
</dbReference>
<dbReference type="InterPro" id="IPR024661">
    <property type="entry name" value="RNA_pol_III_Rpc31"/>
</dbReference>
<feature type="transmembrane region" description="Helical" evidence="5">
    <location>
        <begin position="132"/>
        <end position="152"/>
    </location>
</feature>
<keyword evidence="5" id="KW-0812">Transmembrane</keyword>
<dbReference type="EMBL" id="CAJFCV020000001">
    <property type="protein sequence ID" value="CAG9081456.1"/>
    <property type="molecule type" value="Genomic_DNA"/>
</dbReference>
<dbReference type="SMR" id="A0A7I8XGC5"/>
<gene>
    <name evidence="7" type="ORF">BXYJ_LOCUS664</name>
</gene>
<dbReference type="Pfam" id="PF11705">
    <property type="entry name" value="RNA_pol_3_Rpc31"/>
    <property type="match status" value="1"/>
</dbReference>
<feature type="domain" description="Phosphoribosyltransferase" evidence="6">
    <location>
        <begin position="19"/>
        <end position="192"/>
    </location>
</feature>
<organism evidence="7 8">
    <name type="scientific">Bursaphelenchus xylophilus</name>
    <name type="common">Pinewood nematode worm</name>
    <name type="synonym">Aphelenchoides xylophilus</name>
    <dbReference type="NCBI Taxonomy" id="6326"/>
    <lineage>
        <taxon>Eukaryota</taxon>
        <taxon>Metazoa</taxon>
        <taxon>Ecdysozoa</taxon>
        <taxon>Nematoda</taxon>
        <taxon>Chromadorea</taxon>
        <taxon>Rhabditida</taxon>
        <taxon>Tylenchina</taxon>
        <taxon>Tylenchomorpha</taxon>
        <taxon>Aphelenchoidea</taxon>
        <taxon>Aphelenchoididae</taxon>
        <taxon>Bursaphelenchus</taxon>
    </lineage>
</organism>
<dbReference type="Proteomes" id="UP000582659">
    <property type="component" value="Unassembled WGS sequence"/>
</dbReference>
<evidence type="ECO:0000313" key="8">
    <source>
        <dbReference type="Proteomes" id="UP000659654"/>
    </source>
</evidence>
<dbReference type="EMBL" id="CAJFDI010000001">
    <property type="protein sequence ID" value="CAD5208428.1"/>
    <property type="molecule type" value="Genomic_DNA"/>
</dbReference>
<dbReference type="Pfam" id="PF14681">
    <property type="entry name" value="UPRTase"/>
    <property type="match status" value="1"/>
</dbReference>
<evidence type="ECO:0000313" key="7">
    <source>
        <dbReference type="EMBL" id="CAD5208428.1"/>
    </source>
</evidence>
<dbReference type="GO" id="GO:0005666">
    <property type="term" value="C:RNA polymerase III complex"/>
    <property type="evidence" value="ECO:0007669"/>
    <property type="project" value="TreeGrafter"/>
</dbReference>
<proteinExistence type="inferred from homology"/>
<evidence type="ECO:0000259" key="6">
    <source>
        <dbReference type="Pfam" id="PF14681"/>
    </source>
</evidence>
<keyword evidence="8" id="KW-1185">Reference proteome</keyword>
<dbReference type="FunFam" id="3.40.50.2020:FF:000090">
    <property type="entry name" value="Protein CBG07940"/>
    <property type="match status" value="1"/>
</dbReference>
<dbReference type="GO" id="GO:0006383">
    <property type="term" value="P:transcription by RNA polymerase III"/>
    <property type="evidence" value="ECO:0007669"/>
    <property type="project" value="InterPro"/>
</dbReference>
<evidence type="ECO:0000256" key="2">
    <source>
        <dbReference type="ARBA" id="ARBA00008352"/>
    </source>
</evidence>
<keyword evidence="3" id="KW-0539">Nucleus</keyword>
<comment type="caution">
    <text evidence="7">The sequence shown here is derived from an EMBL/GenBank/DDBJ whole genome shotgun (WGS) entry which is preliminary data.</text>
</comment>
<evidence type="ECO:0000256" key="5">
    <source>
        <dbReference type="SAM" id="Phobius"/>
    </source>
</evidence>
<sequence>MAVEENKEASANLVVLPPSESLKELHTSLRNRDTDHSDFVFSADRLMRLVLEAGLNRLPFYECQITTPTGHSYEGIQFAHGNCGVSVCRSGEAMEQALRQCCRSIRIGKILISDDQRVLYTRFMGDISRRRVLLLYPVLSTGVTVLNAISMLTTTKVREDHIFLITLFARQKCINEIIKRYPKVTIVTSEVCENVPGYFTTNCRKPFEMSRGGKGGHVSGVRAIANALGLQRHEIGTYTQTKKDPPPLYPPLPRPVREVQPTTELNFMTDLKLELLERFHESAIYQPKRAHKDVYRYTDKFRKVRKEPFEPMFTRVPAELNWESSSSTRTVKKRKLDDEAVAERLAKLEAKEKVVVENEGDIKEEEEEEDDVEKKNDDDEEPFSDDDYLEEDNDYVHNYFDNGEGGDSDDNLEDGDAY</sequence>
<feature type="region of interest" description="Disordered" evidence="4">
    <location>
        <begin position="356"/>
        <end position="418"/>
    </location>
</feature>
<evidence type="ECO:0000256" key="3">
    <source>
        <dbReference type="ARBA" id="ARBA00023242"/>
    </source>
</evidence>
<dbReference type="InterPro" id="IPR000836">
    <property type="entry name" value="PRTase_dom"/>
</dbReference>
<comment type="subcellular location">
    <subcellularLocation>
        <location evidence="1">Nucleus</location>
    </subcellularLocation>
</comment>
<evidence type="ECO:0000256" key="1">
    <source>
        <dbReference type="ARBA" id="ARBA00004123"/>
    </source>
</evidence>
<dbReference type="InterPro" id="IPR029057">
    <property type="entry name" value="PRTase-like"/>
</dbReference>
<accession>A0A7I8XGC5</accession>
<keyword evidence="5" id="KW-0472">Membrane</keyword>